<dbReference type="Pfam" id="PF13191">
    <property type="entry name" value="AAA_16"/>
    <property type="match status" value="1"/>
</dbReference>
<feature type="compositionally biased region" description="Polar residues" evidence="5">
    <location>
        <begin position="1235"/>
        <end position="1244"/>
    </location>
</feature>
<evidence type="ECO:0000313" key="10">
    <source>
        <dbReference type="Proteomes" id="UP000078492"/>
    </source>
</evidence>
<feature type="compositionally biased region" description="Low complexity" evidence="5">
    <location>
        <begin position="1207"/>
        <end position="1217"/>
    </location>
</feature>
<keyword evidence="10" id="KW-1185">Reference proteome</keyword>
<feature type="repeat" description="ANK" evidence="4">
    <location>
        <begin position="661"/>
        <end position="693"/>
    </location>
</feature>
<feature type="region of interest" description="Disordered" evidence="5">
    <location>
        <begin position="1088"/>
        <end position="1171"/>
    </location>
</feature>
<feature type="repeat" description="ANK" evidence="4">
    <location>
        <begin position="999"/>
        <end position="1031"/>
    </location>
</feature>
<organism evidence="9 10">
    <name type="scientific">Trachymyrmex cornetzi</name>
    <dbReference type="NCBI Taxonomy" id="471704"/>
    <lineage>
        <taxon>Eukaryota</taxon>
        <taxon>Metazoa</taxon>
        <taxon>Ecdysozoa</taxon>
        <taxon>Arthropoda</taxon>
        <taxon>Hexapoda</taxon>
        <taxon>Insecta</taxon>
        <taxon>Pterygota</taxon>
        <taxon>Neoptera</taxon>
        <taxon>Endopterygota</taxon>
        <taxon>Hymenoptera</taxon>
        <taxon>Apocrita</taxon>
        <taxon>Aculeata</taxon>
        <taxon>Formicoidea</taxon>
        <taxon>Formicidae</taxon>
        <taxon>Myrmicinae</taxon>
        <taxon>Trachymyrmex</taxon>
    </lineage>
</organism>
<feature type="compositionally biased region" description="Low complexity" evidence="5">
    <location>
        <begin position="1148"/>
        <end position="1168"/>
    </location>
</feature>
<feature type="region of interest" description="Disordered" evidence="5">
    <location>
        <begin position="1207"/>
        <end position="1244"/>
    </location>
</feature>
<dbReference type="InterPro" id="IPR041664">
    <property type="entry name" value="AAA_16"/>
</dbReference>
<dbReference type="InterPro" id="IPR036770">
    <property type="entry name" value="Ankyrin_rpt-contain_sf"/>
</dbReference>
<evidence type="ECO:0000259" key="7">
    <source>
        <dbReference type="Pfam" id="PF25520"/>
    </source>
</evidence>
<dbReference type="Pfam" id="PF25520">
    <property type="entry name" value="AAA_lid_TANC1"/>
    <property type="match status" value="1"/>
</dbReference>
<dbReference type="SUPFAM" id="SSF52540">
    <property type="entry name" value="P-loop containing nucleoside triphosphate hydrolases"/>
    <property type="match status" value="1"/>
</dbReference>
<reference evidence="9 10" key="1">
    <citation type="submission" date="2015-09" db="EMBL/GenBank/DDBJ databases">
        <title>Trachymyrmex cornetzi WGS genome.</title>
        <authorList>
            <person name="Nygaard S."/>
            <person name="Hu H."/>
            <person name="Boomsma J."/>
            <person name="Zhang G."/>
        </authorList>
    </citation>
    <scope>NUCLEOTIDE SEQUENCE [LARGE SCALE GENOMIC DNA]</scope>
    <source>
        <strain evidence="9">Tcor2-1</strain>
        <tissue evidence="9">Whole body</tissue>
    </source>
</reference>
<keyword evidence="1" id="KW-0597">Phosphoprotein</keyword>
<feature type="repeat" description="ANK" evidence="4">
    <location>
        <begin position="864"/>
        <end position="897"/>
    </location>
</feature>
<feature type="compositionally biased region" description="Polar residues" evidence="5">
    <location>
        <begin position="1117"/>
        <end position="1134"/>
    </location>
</feature>
<proteinExistence type="predicted"/>
<dbReference type="InterPro" id="IPR027417">
    <property type="entry name" value="P-loop_NTPase"/>
</dbReference>
<dbReference type="PRINTS" id="PR01415">
    <property type="entry name" value="ANKYRIN"/>
</dbReference>
<feature type="region of interest" description="Disordered" evidence="5">
    <location>
        <begin position="478"/>
        <end position="519"/>
    </location>
</feature>
<evidence type="ECO:0000313" key="9">
    <source>
        <dbReference type="EMBL" id="KYN29383.1"/>
    </source>
</evidence>
<dbReference type="Gene3D" id="3.40.50.300">
    <property type="entry name" value="P-loop containing nucleotide triphosphate hydrolases"/>
    <property type="match status" value="1"/>
</dbReference>
<evidence type="ECO:0000259" key="6">
    <source>
        <dbReference type="Pfam" id="PF13191"/>
    </source>
</evidence>
<sequence>MAAPVIEKKRFFCREWAFTKLSHCLEQRPQSKTCGALIVGGPGSGKTALCAELAWPSSGASARHQRSLNRRLLARHFCQARSEASLSPAQFVRSLVAQLLQASSDGSHHRASSTPISPATSANAATTTVTTTPKNCLFLLVDSIDEGQTLNPPQTGTRDSRRENDNVSRTIAELLANHHHLFPQWLLLVCTARRQSKTISRMFTGFRKISLDDLRKSQVVRDVQQYILARLDQEDALRQHISRDTAEMLNQLHIKSNGCFLYLEKVLDGVAENFIVLREVREIPGTLNGLYLWLCQRLFSRKQFSKVQPLLNVILAAKLPITQEILYESVKTACVGITVEDFNRRLHLLRRVISVSRAGALMLFHHSFAEWLLDVKHCTQKYLCSATEGHAMLAAYYTLRGPALNPDEICVLAQHLQRVITSIPVNTTLDVYTLQVLWMIGSNAPIEGCYLDSSECILWPRQDVKLLKLLIDTGAKPSEKTIDDDASKDAISSSQVSQDVSPIDESPSEPLTELLGESGDINQTDSYGRTVLHTLAADGNASLLELALAACPQAKLETVDRNGQTPLNLAARHGYSDVVRVLLAAGARADHADCDGWTALRAAAWGGHTQVVEQLLKHGAMVDCADWDQRTALRAAAWGGHEDIVKALLKHGADVNRTDDEGRTALIAAAYMGHNEIVEHLLDFGAEIDHADSDGRTALSVAALCVPANHGYVKVVTILLERGATVDHEDKDGMTPLLVAAFEGHRDVCDLLLEFDADMDHCDVTGRTPLWAAASMGHGSVVKLLLYWGCCVDTIDNEGRTVLSVAAAQGGTDVVKQLLARGLDEQHRDNSGWTPLHYAAFEGHVDVCEALLEAGAKIDETDNDGKSAIMLAAQEGHTSLVERLLKQHNAPIDQHAHDGKTALRLAALEGHYDTVKILLSHNADVNAKDADGRSTLYILALENRLAMARFLLEHANADVEGRDSEGRTSLHVSAWQGHVEMVALLLTEGAASVNACDNENRTPLHSAAWQGHAAIVRLLLEHGATPDHTCNQGATALGIAAQEGHEHCVRALLNHGADPNHSDHCGRNAIKVAAKSGHDTVVRLLEEHSANQRSLRPGINGGGSSSATSVTSNSTAETKPSSAILNPLSTQYSPAESPDSTKRRSCVSLGNNSSNSKSSSNLTGSTKSDQGKFNQNSIVNCQAPLSFTQQLQQCSRGAKSRPLSKLLSPLKSEPQSPIYASPPHSPLSDSLIPYSPTNTSPPSAQTAVNVIQSQLGVSLLAANPNMSYKTQMGYNHTPVIYEPINIKTEIIDRNNMSKPFELTNEMLGLNIGKDKENGHDEKRNSADTHFTRDTHMRIILGNSGAGVGRSVKHVSDHTPGRHTFTKLSECQSNVIASNVKPKRNGLVSNPAMRLVAGVRNGIENATNRNKPITTRVNGFQWKAEARKETPLLYLMDCLGEEPRANTVDGDLPRTKSESQ</sequence>
<feature type="repeat" description="ANK" evidence="4">
    <location>
        <begin position="562"/>
        <end position="594"/>
    </location>
</feature>
<feature type="compositionally biased region" description="Low complexity" evidence="5">
    <location>
        <begin position="112"/>
        <end position="125"/>
    </location>
</feature>
<evidence type="ECO:0000259" key="8">
    <source>
        <dbReference type="Pfam" id="PF25521"/>
    </source>
</evidence>
<keyword evidence="2" id="KW-0677">Repeat</keyword>
<feature type="repeat" description="ANK" evidence="4">
    <location>
        <begin position="831"/>
        <end position="863"/>
    </location>
</feature>
<dbReference type="SUPFAM" id="SSF48403">
    <property type="entry name" value="Ankyrin repeat"/>
    <property type="match status" value="2"/>
</dbReference>
<dbReference type="PROSITE" id="PS50297">
    <property type="entry name" value="ANK_REP_REGION"/>
    <property type="match status" value="12"/>
</dbReference>
<evidence type="ECO:0000256" key="4">
    <source>
        <dbReference type="PROSITE-ProRule" id="PRU00023"/>
    </source>
</evidence>
<feature type="repeat" description="ANK" evidence="4">
    <location>
        <begin position="898"/>
        <end position="930"/>
    </location>
</feature>
<evidence type="ECO:0000256" key="3">
    <source>
        <dbReference type="ARBA" id="ARBA00023043"/>
    </source>
</evidence>
<dbReference type="Proteomes" id="UP000078492">
    <property type="component" value="Unassembled WGS sequence"/>
</dbReference>
<evidence type="ECO:0000256" key="2">
    <source>
        <dbReference type="ARBA" id="ARBA00022737"/>
    </source>
</evidence>
<dbReference type="SMART" id="SM00248">
    <property type="entry name" value="ANK"/>
    <property type="match status" value="17"/>
</dbReference>
<dbReference type="Pfam" id="PF13637">
    <property type="entry name" value="Ank_4"/>
    <property type="match status" value="2"/>
</dbReference>
<feature type="compositionally biased region" description="Basic and acidic residues" evidence="5">
    <location>
        <begin position="478"/>
        <end position="488"/>
    </location>
</feature>
<feature type="repeat" description="ANK" evidence="4">
    <location>
        <begin position="965"/>
        <end position="998"/>
    </location>
</feature>
<dbReference type="Pfam" id="PF25521">
    <property type="entry name" value="WHD_TANC1"/>
    <property type="match status" value="1"/>
</dbReference>
<feature type="domain" description="TANC1/2-like winged helix" evidence="8">
    <location>
        <begin position="297"/>
        <end position="444"/>
    </location>
</feature>
<dbReference type="PROSITE" id="PS50088">
    <property type="entry name" value="ANK_REPEAT"/>
    <property type="match status" value="14"/>
</dbReference>
<protein>
    <submittedName>
        <fullName evidence="9">Ankyrin repeat domain-containing protein 50</fullName>
    </submittedName>
</protein>
<dbReference type="InterPro" id="IPR058018">
    <property type="entry name" value="AAA_lid_TANC1/2"/>
</dbReference>
<dbReference type="Pfam" id="PF12796">
    <property type="entry name" value="Ank_2"/>
    <property type="match status" value="4"/>
</dbReference>
<evidence type="ECO:0000256" key="5">
    <source>
        <dbReference type="SAM" id="MobiDB-lite"/>
    </source>
</evidence>
<accession>A0A151JQ77</accession>
<dbReference type="STRING" id="471704.A0A151JQ77"/>
<dbReference type="InterPro" id="IPR002110">
    <property type="entry name" value="Ankyrin_rpt"/>
</dbReference>
<feature type="repeat" description="ANK" evidence="4">
    <location>
        <begin position="765"/>
        <end position="797"/>
    </location>
</feature>
<dbReference type="InterPro" id="IPR058056">
    <property type="entry name" value="WH_TANC1/2"/>
</dbReference>
<feature type="region of interest" description="Disordered" evidence="5">
    <location>
        <begin position="106"/>
        <end position="125"/>
    </location>
</feature>
<feature type="repeat" description="ANK" evidence="4">
    <location>
        <begin position="1032"/>
        <end position="1064"/>
    </location>
</feature>
<feature type="repeat" description="ANK" evidence="4">
    <location>
        <begin position="694"/>
        <end position="731"/>
    </location>
</feature>
<keyword evidence="3 4" id="KW-0040">ANK repeat</keyword>
<dbReference type="EMBL" id="KQ978660">
    <property type="protein sequence ID" value="KYN29383.1"/>
    <property type="molecule type" value="Genomic_DNA"/>
</dbReference>
<dbReference type="PANTHER" id="PTHR24198:SF165">
    <property type="entry name" value="ANKYRIN REPEAT-CONTAINING PROTEIN-RELATED"/>
    <property type="match status" value="1"/>
</dbReference>
<feature type="repeat" description="ANK" evidence="4">
    <location>
        <begin position="798"/>
        <end position="830"/>
    </location>
</feature>
<feature type="repeat" description="ANK" evidence="4">
    <location>
        <begin position="628"/>
        <end position="660"/>
    </location>
</feature>
<feature type="domain" description="Orc1-like AAA ATPase" evidence="6">
    <location>
        <begin position="10"/>
        <end position="110"/>
    </location>
</feature>
<feature type="domain" description="TANC1/2-like AAA+ ATPase lid" evidence="7">
    <location>
        <begin position="212"/>
        <end position="296"/>
    </location>
</feature>
<feature type="compositionally biased region" description="Low complexity" evidence="5">
    <location>
        <begin position="1105"/>
        <end position="1116"/>
    </location>
</feature>
<dbReference type="PANTHER" id="PTHR24198">
    <property type="entry name" value="ANKYRIN REPEAT AND PROTEIN KINASE DOMAIN-CONTAINING PROTEIN"/>
    <property type="match status" value="1"/>
</dbReference>
<evidence type="ECO:0000256" key="1">
    <source>
        <dbReference type="ARBA" id="ARBA00022553"/>
    </source>
</evidence>
<feature type="repeat" description="ANK" evidence="4">
    <location>
        <begin position="595"/>
        <end position="627"/>
    </location>
</feature>
<dbReference type="Gene3D" id="1.25.40.20">
    <property type="entry name" value="Ankyrin repeat-containing domain"/>
    <property type="match status" value="6"/>
</dbReference>
<feature type="repeat" description="ANK" evidence="4">
    <location>
        <begin position="732"/>
        <end position="764"/>
    </location>
</feature>
<gene>
    <name evidence="9" type="ORF">ALC57_01166</name>
</gene>
<name>A0A151JQ77_9HYME</name>
<dbReference type="Pfam" id="PF00023">
    <property type="entry name" value="Ank"/>
    <property type="match status" value="1"/>
</dbReference>